<protein>
    <recommendedName>
        <fullName evidence="3">histidine kinase</fullName>
        <ecNumber evidence="3">2.7.13.3</ecNumber>
    </recommendedName>
</protein>
<dbReference type="AlphaFoldDB" id="A0A402AJ41"/>
<keyword evidence="7 14" id="KW-0418">Kinase</keyword>
<dbReference type="SUPFAM" id="SSF55874">
    <property type="entry name" value="ATPase domain of HSP90 chaperone/DNA topoisomerase II/histidine kinase"/>
    <property type="match status" value="1"/>
</dbReference>
<dbReference type="Gene3D" id="3.30.565.10">
    <property type="entry name" value="Histidine kinase-like ATPase, C-terminal domain"/>
    <property type="match status" value="1"/>
</dbReference>
<accession>A0A402AJ41</accession>
<feature type="transmembrane region" description="Helical" evidence="11">
    <location>
        <begin position="17"/>
        <end position="37"/>
    </location>
</feature>
<evidence type="ECO:0000256" key="1">
    <source>
        <dbReference type="ARBA" id="ARBA00000085"/>
    </source>
</evidence>
<proteinExistence type="predicted"/>
<dbReference type="Gene3D" id="1.10.287.130">
    <property type="match status" value="1"/>
</dbReference>
<dbReference type="PANTHER" id="PTHR45436:SF5">
    <property type="entry name" value="SENSOR HISTIDINE KINASE TRCS"/>
    <property type="match status" value="1"/>
</dbReference>
<dbReference type="SMART" id="SM00388">
    <property type="entry name" value="HisKA"/>
    <property type="match status" value="1"/>
</dbReference>
<organism evidence="14 15">
    <name type="scientific">Dictyobacter kobayashii</name>
    <dbReference type="NCBI Taxonomy" id="2014872"/>
    <lineage>
        <taxon>Bacteria</taxon>
        <taxon>Bacillati</taxon>
        <taxon>Chloroflexota</taxon>
        <taxon>Ktedonobacteria</taxon>
        <taxon>Ktedonobacterales</taxon>
        <taxon>Dictyobacteraceae</taxon>
        <taxon>Dictyobacter</taxon>
    </lineage>
</organism>
<dbReference type="RefSeq" id="WP_126550834.1">
    <property type="nucleotide sequence ID" value="NZ_BIFS01000001.1"/>
</dbReference>
<evidence type="ECO:0000259" key="12">
    <source>
        <dbReference type="PROSITE" id="PS50109"/>
    </source>
</evidence>
<keyword evidence="6 11" id="KW-0812">Transmembrane</keyword>
<evidence type="ECO:0000256" key="3">
    <source>
        <dbReference type="ARBA" id="ARBA00012438"/>
    </source>
</evidence>
<dbReference type="PROSITE" id="PS50109">
    <property type="entry name" value="HIS_KIN"/>
    <property type="match status" value="1"/>
</dbReference>
<evidence type="ECO:0000256" key="11">
    <source>
        <dbReference type="SAM" id="Phobius"/>
    </source>
</evidence>
<keyword evidence="10 11" id="KW-0472">Membrane</keyword>
<keyword evidence="5" id="KW-0808">Transferase</keyword>
<dbReference type="Pfam" id="PF00672">
    <property type="entry name" value="HAMP"/>
    <property type="match status" value="1"/>
</dbReference>
<keyword evidence="8 11" id="KW-1133">Transmembrane helix</keyword>
<dbReference type="PROSITE" id="PS50885">
    <property type="entry name" value="HAMP"/>
    <property type="match status" value="1"/>
</dbReference>
<dbReference type="InterPro" id="IPR050428">
    <property type="entry name" value="TCS_sensor_his_kinase"/>
</dbReference>
<dbReference type="Pfam" id="PF02518">
    <property type="entry name" value="HATPase_c"/>
    <property type="match status" value="1"/>
</dbReference>
<evidence type="ECO:0000256" key="6">
    <source>
        <dbReference type="ARBA" id="ARBA00022692"/>
    </source>
</evidence>
<dbReference type="PANTHER" id="PTHR45436">
    <property type="entry name" value="SENSOR HISTIDINE KINASE YKOH"/>
    <property type="match status" value="1"/>
</dbReference>
<dbReference type="FunFam" id="1.10.287.130:FF:000001">
    <property type="entry name" value="Two-component sensor histidine kinase"/>
    <property type="match status" value="1"/>
</dbReference>
<dbReference type="Gene3D" id="6.10.340.10">
    <property type="match status" value="1"/>
</dbReference>
<keyword evidence="9" id="KW-0902">Two-component regulatory system</keyword>
<dbReference type="InterPro" id="IPR005467">
    <property type="entry name" value="His_kinase_dom"/>
</dbReference>
<dbReference type="EC" id="2.7.13.3" evidence="3"/>
<dbReference type="EMBL" id="BIFS01000001">
    <property type="protein sequence ID" value="GCE19075.1"/>
    <property type="molecule type" value="Genomic_DNA"/>
</dbReference>
<dbReference type="SUPFAM" id="SSF47384">
    <property type="entry name" value="Homodimeric domain of signal transducing histidine kinase"/>
    <property type="match status" value="1"/>
</dbReference>
<dbReference type="InterPro" id="IPR036097">
    <property type="entry name" value="HisK_dim/P_sf"/>
</dbReference>
<dbReference type="InterPro" id="IPR003661">
    <property type="entry name" value="HisK_dim/P_dom"/>
</dbReference>
<dbReference type="InterPro" id="IPR003660">
    <property type="entry name" value="HAMP_dom"/>
</dbReference>
<dbReference type="Proteomes" id="UP000287188">
    <property type="component" value="Unassembled WGS sequence"/>
</dbReference>
<dbReference type="FunFam" id="3.30.565.10:FF:000006">
    <property type="entry name" value="Sensor histidine kinase WalK"/>
    <property type="match status" value="1"/>
</dbReference>
<dbReference type="CDD" id="cd00075">
    <property type="entry name" value="HATPase"/>
    <property type="match status" value="1"/>
</dbReference>
<comment type="catalytic activity">
    <reaction evidence="1">
        <text>ATP + protein L-histidine = ADP + protein N-phospho-L-histidine.</text>
        <dbReference type="EC" id="2.7.13.3"/>
    </reaction>
</comment>
<dbReference type="SUPFAM" id="SSF158472">
    <property type="entry name" value="HAMP domain-like"/>
    <property type="match status" value="1"/>
</dbReference>
<evidence type="ECO:0000256" key="9">
    <source>
        <dbReference type="ARBA" id="ARBA00023012"/>
    </source>
</evidence>
<sequence>MKLFQKPLWPLGIRLQLTLWFTCVFAILLFVASAFLYKHLQTSLAGSLDGALQSRAEQIAGEIYMENGTIQMHESVGELPGFDQEATNRAVTSSDVNDDILVRLLDANGKPFRTTPAFRLLRVPSSSITQTLEGQPWQATVTTIDGQQNARIYSRTINKDGKLIAIVQVGQFTGELQDMLHHVAEELLIMGIVVLLFSALGSYWLASRAFAPIHNLIRTARSIKEGDLQQRVPVPAARDEVHFLAVTLNEMIESLDTVFSRQRRFVADASHELRTPVAVIRSTTDVALLHATTQEEYISVLRNVNAEAERLGRLINDLLALARGDEGKTRLEREPVRLDLLADVVAANADTIAEDHHVTIYRAQLQPTTVMGDETRLIQMVMNLLDNAIIYSNAGGSVTLSVTSTAKEAIISIQDTGIGIDQEHLPHIFERFYRVDPARVRDAGGSSGLGLAIVDWTVQAHQGNIRVESQPGQGSTFIVTLPLAVEAPVKESVLVGGREKVRK</sequence>
<gene>
    <name evidence="14" type="ORF">KDK_28750</name>
</gene>
<feature type="domain" description="HAMP" evidence="13">
    <location>
        <begin position="207"/>
        <end position="260"/>
    </location>
</feature>
<keyword evidence="15" id="KW-1185">Reference proteome</keyword>
<feature type="transmembrane region" description="Helical" evidence="11">
    <location>
        <begin position="187"/>
        <end position="206"/>
    </location>
</feature>
<dbReference type="SMART" id="SM00304">
    <property type="entry name" value="HAMP"/>
    <property type="match status" value="1"/>
</dbReference>
<dbReference type="GO" id="GO:0005886">
    <property type="term" value="C:plasma membrane"/>
    <property type="evidence" value="ECO:0007669"/>
    <property type="project" value="TreeGrafter"/>
</dbReference>
<comment type="caution">
    <text evidence="14">The sequence shown here is derived from an EMBL/GenBank/DDBJ whole genome shotgun (WGS) entry which is preliminary data.</text>
</comment>
<keyword evidence="4" id="KW-0597">Phosphoprotein</keyword>
<dbReference type="InterPro" id="IPR004358">
    <property type="entry name" value="Sig_transdc_His_kin-like_C"/>
</dbReference>
<dbReference type="Pfam" id="PF00512">
    <property type="entry name" value="HisKA"/>
    <property type="match status" value="1"/>
</dbReference>
<name>A0A402AJ41_9CHLR</name>
<dbReference type="OrthoDB" id="9786919at2"/>
<dbReference type="InterPro" id="IPR036890">
    <property type="entry name" value="HATPase_C_sf"/>
</dbReference>
<dbReference type="InterPro" id="IPR003594">
    <property type="entry name" value="HATPase_dom"/>
</dbReference>
<dbReference type="SMART" id="SM00387">
    <property type="entry name" value="HATPase_c"/>
    <property type="match status" value="1"/>
</dbReference>
<evidence type="ECO:0000313" key="14">
    <source>
        <dbReference type="EMBL" id="GCE19075.1"/>
    </source>
</evidence>
<comment type="subcellular location">
    <subcellularLocation>
        <location evidence="2">Membrane</location>
    </subcellularLocation>
</comment>
<evidence type="ECO:0000256" key="7">
    <source>
        <dbReference type="ARBA" id="ARBA00022777"/>
    </source>
</evidence>
<dbReference type="CDD" id="cd06225">
    <property type="entry name" value="HAMP"/>
    <property type="match status" value="1"/>
</dbReference>
<dbReference type="GO" id="GO:0000155">
    <property type="term" value="F:phosphorelay sensor kinase activity"/>
    <property type="evidence" value="ECO:0007669"/>
    <property type="project" value="InterPro"/>
</dbReference>
<evidence type="ECO:0000313" key="15">
    <source>
        <dbReference type="Proteomes" id="UP000287188"/>
    </source>
</evidence>
<evidence type="ECO:0000256" key="2">
    <source>
        <dbReference type="ARBA" id="ARBA00004370"/>
    </source>
</evidence>
<evidence type="ECO:0000256" key="8">
    <source>
        <dbReference type="ARBA" id="ARBA00022989"/>
    </source>
</evidence>
<evidence type="ECO:0000256" key="10">
    <source>
        <dbReference type="ARBA" id="ARBA00023136"/>
    </source>
</evidence>
<evidence type="ECO:0000259" key="13">
    <source>
        <dbReference type="PROSITE" id="PS50885"/>
    </source>
</evidence>
<dbReference type="PRINTS" id="PR00344">
    <property type="entry name" value="BCTRLSENSOR"/>
</dbReference>
<reference evidence="15" key="1">
    <citation type="submission" date="2018-12" db="EMBL/GenBank/DDBJ databases">
        <title>Tengunoibacter tsumagoiensis gen. nov., sp. nov., Dictyobacter kobayashii sp. nov., D. alpinus sp. nov., and D. joshuensis sp. nov. and description of Dictyobacteraceae fam. nov. within the order Ktedonobacterales isolated from Tengu-no-mugimeshi.</title>
        <authorList>
            <person name="Wang C.M."/>
            <person name="Zheng Y."/>
            <person name="Sakai Y."/>
            <person name="Toyoda A."/>
            <person name="Minakuchi Y."/>
            <person name="Abe K."/>
            <person name="Yokota A."/>
            <person name="Yabe S."/>
        </authorList>
    </citation>
    <scope>NUCLEOTIDE SEQUENCE [LARGE SCALE GENOMIC DNA]</scope>
    <source>
        <strain evidence="15">Uno11</strain>
    </source>
</reference>
<dbReference type="CDD" id="cd00082">
    <property type="entry name" value="HisKA"/>
    <property type="match status" value="1"/>
</dbReference>
<evidence type="ECO:0000256" key="4">
    <source>
        <dbReference type="ARBA" id="ARBA00022553"/>
    </source>
</evidence>
<feature type="domain" description="Histidine kinase" evidence="12">
    <location>
        <begin position="268"/>
        <end position="485"/>
    </location>
</feature>
<evidence type="ECO:0000256" key="5">
    <source>
        <dbReference type="ARBA" id="ARBA00022679"/>
    </source>
</evidence>